<dbReference type="GO" id="GO:0003677">
    <property type="term" value="F:DNA binding"/>
    <property type="evidence" value="ECO:0007669"/>
    <property type="project" value="UniProtKB-KW"/>
</dbReference>
<dbReference type="AlphaFoldDB" id="A0A9X4RCS0"/>
<feature type="domain" description="Tyr recombinase" evidence="4">
    <location>
        <begin position="176"/>
        <end position="388"/>
    </location>
</feature>
<evidence type="ECO:0000256" key="3">
    <source>
        <dbReference type="ARBA" id="ARBA00023172"/>
    </source>
</evidence>
<dbReference type="SUPFAM" id="SSF56349">
    <property type="entry name" value="DNA breaking-rejoining enzymes"/>
    <property type="match status" value="1"/>
</dbReference>
<dbReference type="InterPro" id="IPR002104">
    <property type="entry name" value="Integrase_catalytic"/>
</dbReference>
<dbReference type="PANTHER" id="PTHR30349:SF64">
    <property type="entry name" value="PROPHAGE INTEGRASE INTD-RELATED"/>
    <property type="match status" value="1"/>
</dbReference>
<sequence length="392" mass="43546">MPRKPLEIETYGSIKTTRQPSGKWRASARFRDLDGQTRTVQAFGVSSNEAERRLKRAVQERVSSTGEDITRDMKLEALGEMWLDELIVDGKVTAQTVGQYRFDVEKTIKPALGGLRVFECTTSRMDRFLKEQSKGTPAKAKRLKVILSGMLGMAVRHDAMASNPIREVAGIASSHKEVRAITLDELKALRERVRLWESGAPMDGESGRHVGRPRAKGILDAMNVMLATGTRVGELLAIRWCDIDLSATPPRLTITGTIVRLPGEGLRRQTRTKTASGHRTVLLPCFAVETLMRLQLEALPNPYDVVFPSSSGTLRDPHNFRRQLRDARGDQFAWVTPHSFRRTVATLIDRETSTEQAAAQLGHSGTAVTTRHYIEKAAEAPDLTQVLDRLGG</sequence>
<proteinExistence type="inferred from homology"/>
<comment type="similarity">
    <text evidence="1">Belongs to the 'phage' integrase family.</text>
</comment>
<dbReference type="CDD" id="cd01189">
    <property type="entry name" value="INT_ICEBs1_C_like"/>
    <property type="match status" value="1"/>
</dbReference>
<gene>
    <name evidence="5" type="ORF">NVS88_06215</name>
</gene>
<dbReference type="PANTHER" id="PTHR30349">
    <property type="entry name" value="PHAGE INTEGRASE-RELATED"/>
    <property type="match status" value="1"/>
</dbReference>
<keyword evidence="2" id="KW-0238">DNA-binding</keyword>
<keyword evidence="6" id="KW-1185">Reference proteome</keyword>
<dbReference type="PROSITE" id="PS51898">
    <property type="entry name" value="TYR_RECOMBINASE"/>
    <property type="match status" value="1"/>
</dbReference>
<dbReference type="InterPro" id="IPR050090">
    <property type="entry name" value="Tyrosine_recombinase_XerCD"/>
</dbReference>
<name>A0A9X4RCS0_9ACTN</name>
<evidence type="ECO:0000256" key="1">
    <source>
        <dbReference type="ARBA" id="ARBA00008857"/>
    </source>
</evidence>
<dbReference type="Pfam" id="PF00589">
    <property type="entry name" value="Phage_integrase"/>
    <property type="match status" value="1"/>
</dbReference>
<dbReference type="InterPro" id="IPR013762">
    <property type="entry name" value="Integrase-like_cat_sf"/>
</dbReference>
<dbReference type="Gene3D" id="1.10.150.130">
    <property type="match status" value="1"/>
</dbReference>
<dbReference type="Gene3D" id="1.10.443.10">
    <property type="entry name" value="Intergrase catalytic core"/>
    <property type="match status" value="1"/>
</dbReference>
<accession>A0A9X4RCS0</accession>
<protein>
    <submittedName>
        <fullName evidence="5">Site-specific integrase</fullName>
    </submittedName>
</protein>
<dbReference type="InterPro" id="IPR011010">
    <property type="entry name" value="DNA_brk_join_enz"/>
</dbReference>
<comment type="caution">
    <text evidence="5">The sequence shown here is derived from an EMBL/GenBank/DDBJ whole genome shotgun (WGS) entry which is preliminary data.</text>
</comment>
<keyword evidence="3" id="KW-0233">DNA recombination</keyword>
<dbReference type="GO" id="GO:0015074">
    <property type="term" value="P:DNA integration"/>
    <property type="evidence" value="ECO:0007669"/>
    <property type="project" value="InterPro"/>
</dbReference>
<dbReference type="EMBL" id="JANRHA010000003">
    <property type="protein sequence ID" value="MDG3014150.1"/>
    <property type="molecule type" value="Genomic_DNA"/>
</dbReference>
<dbReference type="GO" id="GO:0006310">
    <property type="term" value="P:DNA recombination"/>
    <property type="evidence" value="ECO:0007669"/>
    <property type="project" value="UniProtKB-KW"/>
</dbReference>
<dbReference type="InterPro" id="IPR010998">
    <property type="entry name" value="Integrase_recombinase_N"/>
</dbReference>
<reference evidence="5" key="1">
    <citation type="submission" date="2022-08" db="EMBL/GenBank/DDBJ databases">
        <title>Genome analysis of Corynebacteriales strain.</title>
        <authorList>
            <person name="Lee S.D."/>
        </authorList>
    </citation>
    <scope>NUCLEOTIDE SEQUENCE</scope>
    <source>
        <strain evidence="5">D3-21</strain>
    </source>
</reference>
<organism evidence="5 6">
    <name type="scientific">Speluncibacter jeojiensis</name>
    <dbReference type="NCBI Taxonomy" id="2710754"/>
    <lineage>
        <taxon>Bacteria</taxon>
        <taxon>Bacillati</taxon>
        <taxon>Actinomycetota</taxon>
        <taxon>Actinomycetes</taxon>
        <taxon>Mycobacteriales</taxon>
        <taxon>Speluncibacteraceae</taxon>
        <taxon>Speluncibacter</taxon>
    </lineage>
</organism>
<dbReference type="Proteomes" id="UP001152755">
    <property type="component" value="Unassembled WGS sequence"/>
</dbReference>
<evidence type="ECO:0000256" key="2">
    <source>
        <dbReference type="ARBA" id="ARBA00023125"/>
    </source>
</evidence>
<evidence type="ECO:0000313" key="6">
    <source>
        <dbReference type="Proteomes" id="UP001152755"/>
    </source>
</evidence>
<dbReference type="RefSeq" id="WP_332519452.1">
    <property type="nucleotide sequence ID" value="NZ_JANRHA010000003.1"/>
</dbReference>
<evidence type="ECO:0000259" key="4">
    <source>
        <dbReference type="PROSITE" id="PS51898"/>
    </source>
</evidence>
<evidence type="ECO:0000313" key="5">
    <source>
        <dbReference type="EMBL" id="MDG3014150.1"/>
    </source>
</evidence>